<sequence>CLFSTHDADYNHPHPSAGLPRCSICRHRPPERKHVPSVAVKLASTRTRCSHLPQDPRTSLAGPAYYMRVLNRPAVAIDCVSSRGTPSRAFAASRQPNIILQFTSCVLPVASNVLPVASINLV</sequence>
<evidence type="ECO:0000313" key="1">
    <source>
        <dbReference type="EMBL" id="TFK52761.1"/>
    </source>
</evidence>
<protein>
    <submittedName>
        <fullName evidence="1">Uncharacterized protein</fullName>
    </submittedName>
</protein>
<organism evidence="1 2">
    <name type="scientific">Heliocybe sulcata</name>
    <dbReference type="NCBI Taxonomy" id="5364"/>
    <lineage>
        <taxon>Eukaryota</taxon>
        <taxon>Fungi</taxon>
        <taxon>Dikarya</taxon>
        <taxon>Basidiomycota</taxon>
        <taxon>Agaricomycotina</taxon>
        <taxon>Agaricomycetes</taxon>
        <taxon>Gloeophyllales</taxon>
        <taxon>Gloeophyllaceae</taxon>
        <taxon>Heliocybe</taxon>
    </lineage>
</organism>
<evidence type="ECO:0000313" key="2">
    <source>
        <dbReference type="Proteomes" id="UP000305948"/>
    </source>
</evidence>
<dbReference type="Proteomes" id="UP000305948">
    <property type="component" value="Unassembled WGS sequence"/>
</dbReference>
<keyword evidence="2" id="KW-1185">Reference proteome</keyword>
<dbReference type="EMBL" id="ML213508">
    <property type="protein sequence ID" value="TFK52761.1"/>
    <property type="molecule type" value="Genomic_DNA"/>
</dbReference>
<gene>
    <name evidence="1" type="ORF">OE88DRAFT_1656331</name>
</gene>
<feature type="non-terminal residue" evidence="1">
    <location>
        <position position="1"/>
    </location>
</feature>
<reference evidence="1 2" key="1">
    <citation type="journal article" date="2019" name="Nat. Ecol. Evol.">
        <title>Megaphylogeny resolves global patterns of mushroom evolution.</title>
        <authorList>
            <person name="Varga T."/>
            <person name="Krizsan K."/>
            <person name="Foldi C."/>
            <person name="Dima B."/>
            <person name="Sanchez-Garcia M."/>
            <person name="Sanchez-Ramirez S."/>
            <person name="Szollosi G.J."/>
            <person name="Szarkandi J.G."/>
            <person name="Papp V."/>
            <person name="Albert L."/>
            <person name="Andreopoulos W."/>
            <person name="Angelini C."/>
            <person name="Antonin V."/>
            <person name="Barry K.W."/>
            <person name="Bougher N.L."/>
            <person name="Buchanan P."/>
            <person name="Buyck B."/>
            <person name="Bense V."/>
            <person name="Catcheside P."/>
            <person name="Chovatia M."/>
            <person name="Cooper J."/>
            <person name="Damon W."/>
            <person name="Desjardin D."/>
            <person name="Finy P."/>
            <person name="Geml J."/>
            <person name="Haridas S."/>
            <person name="Hughes K."/>
            <person name="Justo A."/>
            <person name="Karasinski D."/>
            <person name="Kautmanova I."/>
            <person name="Kiss B."/>
            <person name="Kocsube S."/>
            <person name="Kotiranta H."/>
            <person name="LaButti K.M."/>
            <person name="Lechner B.E."/>
            <person name="Liimatainen K."/>
            <person name="Lipzen A."/>
            <person name="Lukacs Z."/>
            <person name="Mihaltcheva S."/>
            <person name="Morgado L.N."/>
            <person name="Niskanen T."/>
            <person name="Noordeloos M.E."/>
            <person name="Ohm R.A."/>
            <person name="Ortiz-Santana B."/>
            <person name="Ovrebo C."/>
            <person name="Racz N."/>
            <person name="Riley R."/>
            <person name="Savchenko A."/>
            <person name="Shiryaev A."/>
            <person name="Soop K."/>
            <person name="Spirin V."/>
            <person name="Szebenyi C."/>
            <person name="Tomsovsky M."/>
            <person name="Tulloss R.E."/>
            <person name="Uehling J."/>
            <person name="Grigoriev I.V."/>
            <person name="Vagvolgyi C."/>
            <person name="Papp T."/>
            <person name="Martin F.M."/>
            <person name="Miettinen O."/>
            <person name="Hibbett D.S."/>
            <person name="Nagy L.G."/>
        </authorList>
    </citation>
    <scope>NUCLEOTIDE SEQUENCE [LARGE SCALE GENOMIC DNA]</scope>
    <source>
        <strain evidence="1 2">OMC1185</strain>
    </source>
</reference>
<name>A0A5C3NGU1_9AGAM</name>
<dbReference type="AlphaFoldDB" id="A0A5C3NGU1"/>
<accession>A0A5C3NGU1</accession>
<proteinExistence type="predicted"/>